<comment type="caution">
    <text evidence="13">The sequence shown here is derived from an EMBL/GenBank/DDBJ whole genome shotgun (WGS) entry which is preliminary data.</text>
</comment>
<dbReference type="GeneID" id="97987643"/>
<feature type="transmembrane region" description="Helical" evidence="11">
    <location>
        <begin position="12"/>
        <end position="39"/>
    </location>
</feature>
<dbReference type="GO" id="GO:0000155">
    <property type="term" value="F:phosphorelay sensor kinase activity"/>
    <property type="evidence" value="ECO:0007669"/>
    <property type="project" value="InterPro"/>
</dbReference>
<dbReference type="Pfam" id="PF00512">
    <property type="entry name" value="HisKA"/>
    <property type="match status" value="1"/>
</dbReference>
<proteinExistence type="predicted"/>
<evidence type="ECO:0000313" key="14">
    <source>
        <dbReference type="Proteomes" id="UP000260812"/>
    </source>
</evidence>
<gene>
    <name evidence="13" type="ORF">DXC51_12345</name>
</gene>
<feature type="domain" description="Histidine kinase" evidence="12">
    <location>
        <begin position="236"/>
        <end position="455"/>
    </location>
</feature>
<keyword evidence="14" id="KW-1185">Reference proteome</keyword>
<dbReference type="SUPFAM" id="SSF55874">
    <property type="entry name" value="ATPase domain of HSP90 chaperone/DNA topoisomerase II/histidine kinase"/>
    <property type="match status" value="1"/>
</dbReference>
<dbReference type="EMBL" id="QVLV01000007">
    <property type="protein sequence ID" value="RGE60366.1"/>
    <property type="molecule type" value="Genomic_DNA"/>
</dbReference>
<dbReference type="CDD" id="cd00082">
    <property type="entry name" value="HisKA"/>
    <property type="match status" value="1"/>
</dbReference>
<dbReference type="InterPro" id="IPR004358">
    <property type="entry name" value="Sig_transdc_His_kin-like_C"/>
</dbReference>
<dbReference type="GO" id="GO:0005886">
    <property type="term" value="C:plasma membrane"/>
    <property type="evidence" value="ECO:0007669"/>
    <property type="project" value="TreeGrafter"/>
</dbReference>
<dbReference type="InterPro" id="IPR003594">
    <property type="entry name" value="HATPase_dom"/>
</dbReference>
<evidence type="ECO:0000256" key="10">
    <source>
        <dbReference type="ARBA" id="ARBA00023136"/>
    </source>
</evidence>
<dbReference type="InterPro" id="IPR005467">
    <property type="entry name" value="His_kinase_dom"/>
</dbReference>
<comment type="catalytic activity">
    <reaction evidence="1">
        <text>ATP + protein L-histidine = ADP + protein N-phospho-L-histidine.</text>
        <dbReference type="EC" id="2.7.13.3"/>
    </reaction>
</comment>
<keyword evidence="8 11" id="KW-1133">Transmembrane helix</keyword>
<feature type="transmembrane region" description="Helical" evidence="11">
    <location>
        <begin position="151"/>
        <end position="175"/>
    </location>
</feature>
<evidence type="ECO:0000256" key="8">
    <source>
        <dbReference type="ARBA" id="ARBA00022989"/>
    </source>
</evidence>
<reference evidence="13" key="1">
    <citation type="submission" date="2018-08" db="EMBL/GenBank/DDBJ databases">
        <title>A genome reference for cultivated species of the human gut microbiota.</title>
        <authorList>
            <person name="Zou Y."/>
            <person name="Xue W."/>
            <person name="Luo G."/>
        </authorList>
    </citation>
    <scope>NUCLEOTIDE SEQUENCE [LARGE SCALE GENOMIC DNA]</scope>
    <source>
        <strain evidence="13">TF05-5AC</strain>
    </source>
</reference>
<keyword evidence="4" id="KW-0597">Phosphoprotein</keyword>
<dbReference type="AlphaFoldDB" id="A0A3E3I4Z6"/>
<accession>A0A3E3I4Z6</accession>
<dbReference type="SMART" id="SM00388">
    <property type="entry name" value="HisKA"/>
    <property type="match status" value="1"/>
</dbReference>
<evidence type="ECO:0000256" key="7">
    <source>
        <dbReference type="ARBA" id="ARBA00022777"/>
    </source>
</evidence>
<dbReference type="PANTHER" id="PTHR45528:SF8">
    <property type="entry name" value="HISTIDINE KINASE"/>
    <property type="match status" value="1"/>
</dbReference>
<dbReference type="InterPro" id="IPR036890">
    <property type="entry name" value="HATPase_C_sf"/>
</dbReference>
<keyword evidence="9" id="KW-0902">Two-component regulatory system</keyword>
<comment type="subcellular location">
    <subcellularLocation>
        <location evidence="2">Membrane</location>
        <topology evidence="2">Multi-pass membrane protein</topology>
    </subcellularLocation>
</comment>
<evidence type="ECO:0000256" key="1">
    <source>
        <dbReference type="ARBA" id="ARBA00000085"/>
    </source>
</evidence>
<dbReference type="EC" id="2.7.13.3" evidence="3"/>
<name>A0A3E3I4Z6_9FIRM</name>
<organism evidence="13 14">
    <name type="scientific">Eisenbergiella massiliensis</name>
    <dbReference type="NCBI Taxonomy" id="1720294"/>
    <lineage>
        <taxon>Bacteria</taxon>
        <taxon>Bacillati</taxon>
        <taxon>Bacillota</taxon>
        <taxon>Clostridia</taxon>
        <taxon>Lachnospirales</taxon>
        <taxon>Lachnospiraceae</taxon>
        <taxon>Eisenbergiella</taxon>
    </lineage>
</organism>
<keyword evidence="6 11" id="KW-0812">Transmembrane</keyword>
<dbReference type="Pfam" id="PF02518">
    <property type="entry name" value="HATPase_c"/>
    <property type="match status" value="1"/>
</dbReference>
<evidence type="ECO:0000256" key="4">
    <source>
        <dbReference type="ARBA" id="ARBA00022553"/>
    </source>
</evidence>
<dbReference type="SUPFAM" id="SSF47384">
    <property type="entry name" value="Homodimeric domain of signal transducing histidine kinase"/>
    <property type="match status" value="1"/>
</dbReference>
<evidence type="ECO:0000256" key="3">
    <source>
        <dbReference type="ARBA" id="ARBA00012438"/>
    </source>
</evidence>
<dbReference type="Gene3D" id="1.10.287.130">
    <property type="match status" value="1"/>
</dbReference>
<evidence type="ECO:0000256" key="9">
    <source>
        <dbReference type="ARBA" id="ARBA00023012"/>
    </source>
</evidence>
<keyword evidence="10 11" id="KW-0472">Membrane</keyword>
<dbReference type="InterPro" id="IPR003661">
    <property type="entry name" value="HisK_dim/P_dom"/>
</dbReference>
<dbReference type="InterPro" id="IPR036097">
    <property type="entry name" value="HisK_dim/P_sf"/>
</dbReference>
<dbReference type="Gene3D" id="3.30.565.10">
    <property type="entry name" value="Histidine kinase-like ATPase, C-terminal domain"/>
    <property type="match status" value="1"/>
</dbReference>
<sequence length="455" mass="50681">MNVSERFFRRYVFSAIGIVVFFLVVNMLLIGSYLAVAYLENVADSNFPIENLSNHIVLEDGQFVGDGQVTEMLNEANAWAMILDGDGMVVWEEKLPEELPRHYSSMDVAMFSRWYLNDYPVNIWNRQDSLLVVGFPQEDIVNYYISIKAQYVGPIAFGLLAAISINFFLMLYLFIRNAHRVEKAMVPILNGIRHLSAGNPVCLEESGELAEISASLNKAGDYLLKKDNTRAEWIRGISHDIRTPLSIVLGYASEIEDTVSLPEATRKQAGIIRRYSEKLKNLVADLNLTTKLEYSIQPLQKQKIDPVELARQVVSEVLNDGISELYELELSEDTPGKNLSLVGDQALLSRMLNNLIRNCIVHNPDGCTIQVSVGSCDAMCTFSVADNGYGISEPQLNALNSGKDISSTQKQTGETEHGLGLKIVMQIVKAHQGIIQFADTIPHGLSIHISLPMKL</sequence>
<dbReference type="Proteomes" id="UP000260812">
    <property type="component" value="Unassembled WGS sequence"/>
</dbReference>
<evidence type="ECO:0000256" key="5">
    <source>
        <dbReference type="ARBA" id="ARBA00022679"/>
    </source>
</evidence>
<evidence type="ECO:0000256" key="6">
    <source>
        <dbReference type="ARBA" id="ARBA00022692"/>
    </source>
</evidence>
<dbReference type="RefSeq" id="WP_117544693.1">
    <property type="nucleotide sequence ID" value="NZ_JBKUNB010000012.1"/>
</dbReference>
<keyword evidence="5" id="KW-0808">Transferase</keyword>
<evidence type="ECO:0000313" key="13">
    <source>
        <dbReference type="EMBL" id="RGE60366.1"/>
    </source>
</evidence>
<evidence type="ECO:0000259" key="12">
    <source>
        <dbReference type="PROSITE" id="PS50109"/>
    </source>
</evidence>
<dbReference type="PANTHER" id="PTHR45528">
    <property type="entry name" value="SENSOR HISTIDINE KINASE CPXA"/>
    <property type="match status" value="1"/>
</dbReference>
<evidence type="ECO:0000256" key="11">
    <source>
        <dbReference type="SAM" id="Phobius"/>
    </source>
</evidence>
<dbReference type="InterPro" id="IPR050398">
    <property type="entry name" value="HssS/ArlS-like"/>
</dbReference>
<dbReference type="PROSITE" id="PS50109">
    <property type="entry name" value="HIS_KIN"/>
    <property type="match status" value="1"/>
</dbReference>
<protein>
    <recommendedName>
        <fullName evidence="3">histidine kinase</fullName>
        <ecNumber evidence="3">2.7.13.3</ecNumber>
    </recommendedName>
</protein>
<dbReference type="PRINTS" id="PR00344">
    <property type="entry name" value="BCTRLSENSOR"/>
</dbReference>
<evidence type="ECO:0000256" key="2">
    <source>
        <dbReference type="ARBA" id="ARBA00004141"/>
    </source>
</evidence>
<dbReference type="SMART" id="SM00387">
    <property type="entry name" value="HATPase_c"/>
    <property type="match status" value="1"/>
</dbReference>
<dbReference type="CDD" id="cd00075">
    <property type="entry name" value="HATPase"/>
    <property type="match status" value="1"/>
</dbReference>
<keyword evidence="7 13" id="KW-0418">Kinase</keyword>